<feature type="region of interest" description="Disordered" evidence="1">
    <location>
        <begin position="95"/>
        <end position="119"/>
    </location>
</feature>
<keyword evidence="4" id="KW-1185">Reference proteome</keyword>
<feature type="signal peptide" evidence="2">
    <location>
        <begin position="1"/>
        <end position="27"/>
    </location>
</feature>
<evidence type="ECO:0000256" key="1">
    <source>
        <dbReference type="SAM" id="MobiDB-lite"/>
    </source>
</evidence>
<name>S8BS50_9LAMI</name>
<evidence type="ECO:0000313" key="3">
    <source>
        <dbReference type="EMBL" id="EPS57380.1"/>
    </source>
</evidence>
<accession>S8BS50</accession>
<comment type="caution">
    <text evidence="3">The sequence shown here is derived from an EMBL/GenBank/DDBJ whole genome shotgun (WGS) entry which is preliminary data.</text>
</comment>
<proteinExistence type="predicted"/>
<dbReference type="AlphaFoldDB" id="S8BS50"/>
<dbReference type="Proteomes" id="UP000015453">
    <property type="component" value="Unassembled WGS sequence"/>
</dbReference>
<feature type="compositionally biased region" description="Polar residues" evidence="1">
    <location>
        <begin position="156"/>
        <end position="174"/>
    </location>
</feature>
<protein>
    <submittedName>
        <fullName evidence="3">Uncharacterized protein</fullName>
    </submittedName>
</protein>
<feature type="compositionally biased region" description="Polar residues" evidence="1">
    <location>
        <begin position="100"/>
        <end position="119"/>
    </location>
</feature>
<dbReference type="EMBL" id="AUSU01010290">
    <property type="protein sequence ID" value="EPS57380.1"/>
    <property type="molecule type" value="Genomic_DNA"/>
</dbReference>
<feature type="region of interest" description="Disordered" evidence="1">
    <location>
        <begin position="155"/>
        <end position="197"/>
    </location>
</feature>
<keyword evidence="2" id="KW-0732">Signal</keyword>
<evidence type="ECO:0000256" key="2">
    <source>
        <dbReference type="SAM" id="SignalP"/>
    </source>
</evidence>
<evidence type="ECO:0000313" key="4">
    <source>
        <dbReference type="Proteomes" id="UP000015453"/>
    </source>
</evidence>
<sequence length="209" mass="23069">MAMKPKSIVQAIFLLCVCSLLVYQVNNSHTDTPFRVSQRLQQYHNVKLLGRKDPLRVETVRHDQTLDNKVKDMVEEDADDMRNVVGVQQLFKDDHDNKLKTSIPSPAPSPTHNAQGSSSSIKGYIEDMMKGWFKGFSDESGPHSAEAHTMKISEISAPSESYAPTNSFTDSTGDNGAPTAVFPPQVIGSHAESPTQVQPMHAFMLQGLE</sequence>
<reference evidence="3 4" key="1">
    <citation type="journal article" date="2013" name="BMC Genomics">
        <title>The miniature genome of a carnivorous plant Genlisea aurea contains a low number of genes and short non-coding sequences.</title>
        <authorList>
            <person name="Leushkin E.V."/>
            <person name="Sutormin R.A."/>
            <person name="Nabieva E.R."/>
            <person name="Penin A.A."/>
            <person name="Kondrashov A.S."/>
            <person name="Logacheva M.D."/>
        </authorList>
    </citation>
    <scope>NUCLEOTIDE SEQUENCE [LARGE SCALE GENOMIC DNA]</scope>
</reference>
<gene>
    <name evidence="3" type="ORF">M569_17438</name>
</gene>
<organism evidence="3 4">
    <name type="scientific">Genlisea aurea</name>
    <dbReference type="NCBI Taxonomy" id="192259"/>
    <lineage>
        <taxon>Eukaryota</taxon>
        <taxon>Viridiplantae</taxon>
        <taxon>Streptophyta</taxon>
        <taxon>Embryophyta</taxon>
        <taxon>Tracheophyta</taxon>
        <taxon>Spermatophyta</taxon>
        <taxon>Magnoliopsida</taxon>
        <taxon>eudicotyledons</taxon>
        <taxon>Gunneridae</taxon>
        <taxon>Pentapetalae</taxon>
        <taxon>asterids</taxon>
        <taxon>lamiids</taxon>
        <taxon>Lamiales</taxon>
        <taxon>Lentibulariaceae</taxon>
        <taxon>Genlisea</taxon>
    </lineage>
</organism>
<feature type="chain" id="PRO_5004549133" evidence="2">
    <location>
        <begin position="28"/>
        <end position="209"/>
    </location>
</feature>